<dbReference type="Pfam" id="PF22691">
    <property type="entry name" value="Thiolase_C_1"/>
    <property type="match status" value="1"/>
</dbReference>
<evidence type="ECO:0000313" key="3">
    <source>
        <dbReference type="EMBL" id="EMJ80045.1"/>
    </source>
</evidence>
<dbReference type="InterPro" id="IPR050521">
    <property type="entry name" value="3-ketoacyl-CoA_Thiolase"/>
</dbReference>
<name>M6C1P6_LEPBO</name>
<dbReference type="EMBL" id="ANMU01000117">
    <property type="protein sequence ID" value="EMJ80045.1"/>
    <property type="molecule type" value="Genomic_DNA"/>
</dbReference>
<evidence type="ECO:0000259" key="1">
    <source>
        <dbReference type="Pfam" id="PF01796"/>
    </source>
</evidence>
<comment type="caution">
    <text evidence="3">The sequence shown here is derived from an EMBL/GenBank/DDBJ whole genome shotgun (WGS) entry which is preliminary data.</text>
</comment>
<dbReference type="InterPro" id="IPR055140">
    <property type="entry name" value="Thiolase_C_2"/>
</dbReference>
<dbReference type="AlphaFoldDB" id="M6C1P6"/>
<evidence type="ECO:0000313" key="4">
    <source>
        <dbReference type="Proteomes" id="UP000011873"/>
    </source>
</evidence>
<dbReference type="Gene3D" id="3.40.47.10">
    <property type="match status" value="1"/>
</dbReference>
<sequence length="240" mass="26290">MLKGDFATPAGRASDLAFASAGIEREDIDYAWIYDCFTGMVILQSSEYFGIPKRDAMEHLKNGELRLKGGKKIKVNKMGGILNYQAAMSISAATGLIDVAAHYGLYSRPVSNIRITRPGKSLVGGNGGVDSINTVAIFSSTRSTFKPKKIKPKHLFLNQNEVKNNEIGTVYSSTTVNMNPGFFTKVPYSLALVKMKAGGYVMVNVFDFQGKLLKTDHMLRFDSSKLKVISENGFLKGILI</sequence>
<accession>M6C1P6</accession>
<dbReference type="PATRIC" id="fig|1218567.3.peg.3032"/>
<protein>
    <submittedName>
        <fullName evidence="3">PF01796 domain protein</fullName>
    </submittedName>
</protein>
<dbReference type="PANTHER" id="PTHR42689:SF1">
    <property type="entry name" value="ACETYL-COA ACYLTRANSFERASE FADA2 (3-KETOACYL-COA THIOLASE) (BETA-KETOTHIOLASE)-RELATED"/>
    <property type="match status" value="1"/>
</dbReference>
<dbReference type="GO" id="GO:0005829">
    <property type="term" value="C:cytosol"/>
    <property type="evidence" value="ECO:0007669"/>
    <property type="project" value="TreeGrafter"/>
</dbReference>
<feature type="domain" description="ChsH2 C-terminal OB-fold" evidence="1">
    <location>
        <begin position="167"/>
        <end position="207"/>
    </location>
</feature>
<dbReference type="InterPro" id="IPR016039">
    <property type="entry name" value="Thiolase-like"/>
</dbReference>
<gene>
    <name evidence="3" type="ORF">LEP1GSC016_4042</name>
</gene>
<dbReference type="GO" id="GO:0016746">
    <property type="term" value="F:acyltransferase activity"/>
    <property type="evidence" value="ECO:0007669"/>
    <property type="project" value="InterPro"/>
</dbReference>
<dbReference type="SUPFAM" id="SSF53901">
    <property type="entry name" value="Thiolase-like"/>
    <property type="match status" value="1"/>
</dbReference>
<reference evidence="3 4" key="1">
    <citation type="submission" date="2013-01" db="EMBL/GenBank/DDBJ databases">
        <authorList>
            <person name="Harkins D.M."/>
            <person name="Durkin A.S."/>
            <person name="Brinkac L.M."/>
            <person name="Haft D.H."/>
            <person name="Selengut J.D."/>
            <person name="Sanka R."/>
            <person name="DePew J."/>
            <person name="Purushe J."/>
            <person name="Galloway R.L."/>
            <person name="Vinetz J.M."/>
            <person name="Sutton G.G."/>
            <person name="Nierman W.C."/>
            <person name="Fouts D.E."/>
        </authorList>
    </citation>
    <scope>NUCLEOTIDE SEQUENCE [LARGE SCALE GENOMIC DNA]</scope>
    <source>
        <strain evidence="3 4">Sponselee CDC</strain>
    </source>
</reference>
<evidence type="ECO:0000259" key="2">
    <source>
        <dbReference type="Pfam" id="PF22691"/>
    </source>
</evidence>
<dbReference type="Pfam" id="PF01796">
    <property type="entry name" value="OB_ChsH2_C"/>
    <property type="match status" value="1"/>
</dbReference>
<dbReference type="Proteomes" id="UP000011873">
    <property type="component" value="Unassembled WGS sequence"/>
</dbReference>
<feature type="domain" description="Thiolase C-terminal" evidence="2">
    <location>
        <begin position="8"/>
        <end position="139"/>
    </location>
</feature>
<dbReference type="PANTHER" id="PTHR42689">
    <property type="entry name" value="ACETYL-COA ACYLTRANSFERASE FADA2 (3-KETOACYL-COA THIOLASE) (BETA-KETOTHIOLASE)-RELATED"/>
    <property type="match status" value="1"/>
</dbReference>
<organism evidence="3 4">
    <name type="scientific">Leptospira borgpetersenii serovar Hardjo-bovis str. Sponselee</name>
    <dbReference type="NCBI Taxonomy" id="1303729"/>
    <lineage>
        <taxon>Bacteria</taxon>
        <taxon>Pseudomonadati</taxon>
        <taxon>Spirochaetota</taxon>
        <taxon>Spirochaetia</taxon>
        <taxon>Leptospirales</taxon>
        <taxon>Leptospiraceae</taxon>
        <taxon>Leptospira</taxon>
    </lineage>
</organism>
<proteinExistence type="predicted"/>
<dbReference type="InterPro" id="IPR002878">
    <property type="entry name" value="ChsH2_C"/>
</dbReference>